<feature type="coiled-coil region" evidence="7">
    <location>
        <begin position="33"/>
        <end position="103"/>
    </location>
</feature>
<evidence type="ECO:0000256" key="6">
    <source>
        <dbReference type="ARBA" id="ARBA00023273"/>
    </source>
</evidence>
<evidence type="ECO:0000256" key="8">
    <source>
        <dbReference type="SAM" id="MobiDB-lite"/>
    </source>
</evidence>
<organism evidence="9 10">
    <name type="scientific">Cimex lectularius</name>
    <name type="common">Bed bug</name>
    <name type="synonym">Acanthia lectularia</name>
    <dbReference type="NCBI Taxonomy" id="79782"/>
    <lineage>
        <taxon>Eukaryota</taxon>
        <taxon>Metazoa</taxon>
        <taxon>Ecdysozoa</taxon>
        <taxon>Arthropoda</taxon>
        <taxon>Hexapoda</taxon>
        <taxon>Insecta</taxon>
        <taxon>Pterygota</taxon>
        <taxon>Neoptera</taxon>
        <taxon>Paraneoptera</taxon>
        <taxon>Hemiptera</taxon>
        <taxon>Heteroptera</taxon>
        <taxon>Panheteroptera</taxon>
        <taxon>Cimicomorpha</taxon>
        <taxon>Cimicidae</taxon>
        <taxon>Cimex</taxon>
    </lineage>
</organism>
<dbReference type="PANTHER" id="PTHR31954">
    <property type="entry name" value="CILIA- AND FLAGELLA-ASSOCIATED PROTEIN 157"/>
    <property type="match status" value="1"/>
</dbReference>
<dbReference type="AlphaFoldDB" id="A0A8I6S480"/>
<reference evidence="9" key="1">
    <citation type="submission" date="2022-01" db="UniProtKB">
        <authorList>
            <consortium name="EnsemblMetazoa"/>
        </authorList>
    </citation>
    <scope>IDENTIFICATION</scope>
</reference>
<sequence length="454" mass="52993">MGPKKKKGNKSGALKKKLSAARKAFYTFQVKELQKYIGRLKSYSIQLENQNEDLRKELEVLDTDRADVISLLKRRLSEKDEELKQLEERTESLQEAKDSEKKFLKGVIKQRDTEHKQLSEQLISEIKLLNGKLNSLEEYKLHRDELMAKFGVQEEALEEQERTHKRTVYEIEKKFIISKDKLRKDMEERLLKLSLDFKKATQIRIASTTQSVIRENIAINNELSLLIGSWQKLFDENEALKLKNKELTNEVDLAENQKTMALNRNVVQSQVINRLAQEHQQILKSYEEVQQYKRIIKSLEDRIQDQETKRRCAEQHENEQKQSKEKVLAQLQSKTREFNELCNVNHVLEKKLKITILTIKQIIDLPKRKSKGGINDEQEREERDHLLKYILDLFDCDDLTSDVPDLRNASVETLYGLENKFRRGDLGLFQKRAPFKGKGSPSAAMPASTSVQKA</sequence>
<dbReference type="KEGG" id="clec:106670016"/>
<keyword evidence="5" id="KW-0969">Cilium</keyword>
<evidence type="ECO:0000313" key="9">
    <source>
        <dbReference type="EnsemblMetazoa" id="XP_014255475.1"/>
    </source>
</evidence>
<keyword evidence="10" id="KW-1185">Reference proteome</keyword>
<evidence type="ECO:0000256" key="1">
    <source>
        <dbReference type="ARBA" id="ARBA00004138"/>
    </source>
</evidence>
<evidence type="ECO:0000313" key="10">
    <source>
        <dbReference type="Proteomes" id="UP000494040"/>
    </source>
</evidence>
<protein>
    <recommendedName>
        <fullName evidence="3">Cilia- and flagella-associated protein 157</fullName>
    </recommendedName>
</protein>
<evidence type="ECO:0000256" key="5">
    <source>
        <dbReference type="ARBA" id="ARBA00023069"/>
    </source>
</evidence>
<dbReference type="EnsemblMetazoa" id="XM_014399989.2">
    <property type="protein sequence ID" value="XP_014255475.1"/>
    <property type="gene ID" value="LOC106670016"/>
</dbReference>
<proteinExistence type="inferred from homology"/>
<keyword evidence="4 7" id="KW-0175">Coiled coil</keyword>
<dbReference type="GO" id="GO:0008017">
    <property type="term" value="F:microtubule binding"/>
    <property type="evidence" value="ECO:0007669"/>
    <property type="project" value="TreeGrafter"/>
</dbReference>
<dbReference type="Proteomes" id="UP000494040">
    <property type="component" value="Unassembled WGS sequence"/>
</dbReference>
<comment type="similarity">
    <text evidence="2">Belongs to the CFAP157 family.</text>
</comment>
<evidence type="ECO:0000256" key="2">
    <source>
        <dbReference type="ARBA" id="ARBA00010841"/>
    </source>
</evidence>
<keyword evidence="6" id="KW-0966">Cell projection</keyword>
<comment type="subcellular location">
    <subcellularLocation>
        <location evidence="1">Cell projection</location>
        <location evidence="1">Cilium</location>
    </subcellularLocation>
</comment>
<name>A0A8I6S480_CIMLE</name>
<feature type="coiled-coil region" evidence="7">
    <location>
        <begin position="230"/>
        <end position="316"/>
    </location>
</feature>
<evidence type="ECO:0000256" key="7">
    <source>
        <dbReference type="SAM" id="Coils"/>
    </source>
</evidence>
<dbReference type="GO" id="GO:0036064">
    <property type="term" value="C:ciliary basal body"/>
    <property type="evidence" value="ECO:0007669"/>
    <property type="project" value="TreeGrafter"/>
</dbReference>
<evidence type="ECO:0000256" key="4">
    <source>
        <dbReference type="ARBA" id="ARBA00023054"/>
    </source>
</evidence>
<dbReference type="OrthoDB" id="166611at2759"/>
<feature type="region of interest" description="Disordered" evidence="8">
    <location>
        <begin position="432"/>
        <end position="454"/>
    </location>
</feature>
<evidence type="ECO:0000256" key="3">
    <source>
        <dbReference type="ARBA" id="ARBA00014087"/>
    </source>
</evidence>
<dbReference type="InterPro" id="IPR038844">
    <property type="entry name" value="CFAP157"/>
</dbReference>
<dbReference type="RefSeq" id="XP_014255475.1">
    <property type="nucleotide sequence ID" value="XM_014399989.2"/>
</dbReference>
<dbReference type="OMA" id="ARYQKKC"/>
<accession>A0A8I6S480</accession>
<dbReference type="GeneID" id="106670016"/>
<dbReference type="PANTHER" id="PTHR31954:SF1">
    <property type="entry name" value="CILIA- AND FLAGELLA-ASSOCIATED PROTEIN 157"/>
    <property type="match status" value="1"/>
</dbReference>